<accession>A0A845L627</accession>
<dbReference type="AlphaFoldDB" id="A0A845L627"/>
<proteinExistence type="predicted"/>
<feature type="non-terminal residue" evidence="1">
    <location>
        <position position="1"/>
    </location>
</feature>
<gene>
    <name evidence="1" type="ORF">GTO91_15725</name>
</gene>
<keyword evidence="2" id="KW-1185">Reference proteome</keyword>
<sequence>FLDDWSAQRSTLVRKNYIVISTKKDTPEEAYSELNRLAQVTVDALSRIRVKCRVLGTRELLDVLYVSQNKDRAAYAPGPARAEELGYMNLVVTREA</sequence>
<reference evidence="1 2" key="1">
    <citation type="submission" date="2020-01" db="EMBL/GenBank/DDBJ databases">
        <title>Whole-genome sequence of Heliobacterium undosum DSM 13378.</title>
        <authorList>
            <person name="Kyndt J.A."/>
            <person name="Meyer T.E."/>
        </authorList>
    </citation>
    <scope>NUCLEOTIDE SEQUENCE [LARGE SCALE GENOMIC DNA]</scope>
    <source>
        <strain evidence="1 2">DSM 13378</strain>
    </source>
</reference>
<protein>
    <submittedName>
        <fullName evidence="1">Uncharacterized protein</fullName>
    </submittedName>
</protein>
<dbReference type="EMBL" id="WXEY01000027">
    <property type="protein sequence ID" value="MZP31156.1"/>
    <property type="molecule type" value="Genomic_DNA"/>
</dbReference>
<dbReference type="OrthoDB" id="1807553at2"/>
<name>A0A845L627_9FIRM</name>
<evidence type="ECO:0000313" key="2">
    <source>
        <dbReference type="Proteomes" id="UP000463470"/>
    </source>
</evidence>
<dbReference type="RefSeq" id="WP_161259677.1">
    <property type="nucleotide sequence ID" value="NZ_WXEY01000027.1"/>
</dbReference>
<organism evidence="1 2">
    <name type="scientific">Heliomicrobium undosum</name>
    <dbReference type="NCBI Taxonomy" id="121734"/>
    <lineage>
        <taxon>Bacteria</taxon>
        <taxon>Bacillati</taxon>
        <taxon>Bacillota</taxon>
        <taxon>Clostridia</taxon>
        <taxon>Eubacteriales</taxon>
        <taxon>Heliobacteriaceae</taxon>
        <taxon>Heliomicrobium</taxon>
    </lineage>
</organism>
<comment type="caution">
    <text evidence="1">The sequence shown here is derived from an EMBL/GenBank/DDBJ whole genome shotgun (WGS) entry which is preliminary data.</text>
</comment>
<evidence type="ECO:0000313" key="1">
    <source>
        <dbReference type="EMBL" id="MZP31156.1"/>
    </source>
</evidence>
<dbReference type="Proteomes" id="UP000463470">
    <property type="component" value="Unassembled WGS sequence"/>
</dbReference>